<dbReference type="PIRSF" id="PIRSF000498">
    <property type="entry name" value="Riboflavin_syn_A"/>
    <property type="match status" value="1"/>
</dbReference>
<feature type="repeat" description="Lumazine-binding" evidence="10">
    <location>
        <begin position="1"/>
        <end position="97"/>
    </location>
</feature>
<evidence type="ECO:0000313" key="13">
    <source>
        <dbReference type="Proteomes" id="UP000030380"/>
    </source>
</evidence>
<dbReference type="Proteomes" id="UP000030380">
    <property type="component" value="Unassembled WGS sequence"/>
</dbReference>
<evidence type="ECO:0000256" key="7">
    <source>
        <dbReference type="ARBA" id="ARBA00022679"/>
    </source>
</evidence>
<dbReference type="InterPro" id="IPR026017">
    <property type="entry name" value="Lumazine-bd_dom"/>
</dbReference>
<dbReference type="NCBIfam" id="NF009566">
    <property type="entry name" value="PRK13020.1"/>
    <property type="match status" value="1"/>
</dbReference>
<evidence type="ECO:0000256" key="6">
    <source>
        <dbReference type="ARBA" id="ARBA00022619"/>
    </source>
</evidence>
<dbReference type="SUPFAM" id="SSF63380">
    <property type="entry name" value="Riboflavin synthase domain-like"/>
    <property type="match status" value="2"/>
</dbReference>
<evidence type="ECO:0000256" key="5">
    <source>
        <dbReference type="ARBA" id="ARBA00013950"/>
    </source>
</evidence>
<comment type="caution">
    <text evidence="12">The sequence shown here is derived from an EMBL/GenBank/DDBJ whole genome shotgun (WGS) entry which is preliminary data.</text>
</comment>
<comment type="function">
    <text evidence="2">Catalyzes the dismutation of two molecules of 6,7-dimethyl-8-ribityllumazine, resulting in the formation of riboflavin and 5-amino-6-(D-ribitylamino)uracil.</text>
</comment>
<dbReference type="OrthoDB" id="9788537at2"/>
<proteinExistence type="predicted"/>
<sequence length="208" mass="23259">MFTGIIQGKAKIESIETKKDFKTHVIRMPSDLLDELKLGASIAHNGVCLTVTRINGDLLSFDLMQETLRITNLGEVAVGDEINIERAMKMSDEIGGHLLSGHVYSMARIDEIRQTENNYQIWFSLLQPHLIKYILTKGYIGIDGISLTVGSVENGRFCVNLIPETLQRTIISDKTVGDKVNLEIDSQTQAVVDTVERYLGEKVHLETK</sequence>
<dbReference type="GO" id="GO:0009231">
    <property type="term" value="P:riboflavin biosynthetic process"/>
    <property type="evidence" value="ECO:0007669"/>
    <property type="project" value="UniProtKB-KW"/>
</dbReference>
<evidence type="ECO:0000256" key="2">
    <source>
        <dbReference type="ARBA" id="ARBA00002803"/>
    </source>
</evidence>
<dbReference type="EMBL" id="JSUM01000003">
    <property type="protein sequence ID" value="KGQ71134.1"/>
    <property type="molecule type" value="Genomic_DNA"/>
</dbReference>
<dbReference type="CDD" id="cd00402">
    <property type="entry name" value="Riboflavin_synthase_like"/>
    <property type="match status" value="1"/>
</dbReference>
<reference evidence="12 13" key="1">
    <citation type="submission" date="2014-11" db="EMBL/GenBank/DDBJ databases">
        <title>Draft genome sequence of Chelonobacter oris 1662T, associated with respiratory disease in Hermann's Tortoises.</title>
        <authorList>
            <person name="Kudirkiene E."/>
            <person name="Hansen M.J."/>
            <person name="Bojesen A.M."/>
        </authorList>
    </citation>
    <scope>NUCLEOTIDE SEQUENCE [LARGE SCALE GENOMIC DNA]</scope>
    <source>
        <strain evidence="12 13">1662</strain>
    </source>
</reference>
<evidence type="ECO:0000256" key="9">
    <source>
        <dbReference type="NCBIfam" id="TIGR00187"/>
    </source>
</evidence>
<dbReference type="EC" id="2.5.1.9" evidence="4 9"/>
<keyword evidence="8" id="KW-0677">Repeat</keyword>
<name>A0A0A3BC84_9PAST</name>
<dbReference type="NCBIfam" id="NF006767">
    <property type="entry name" value="PRK09289.1"/>
    <property type="match status" value="1"/>
</dbReference>
<evidence type="ECO:0000256" key="10">
    <source>
        <dbReference type="PROSITE-ProRule" id="PRU00524"/>
    </source>
</evidence>
<dbReference type="PANTHER" id="PTHR21098:SF0">
    <property type="entry name" value="RIBOFLAVIN SYNTHASE"/>
    <property type="match status" value="1"/>
</dbReference>
<gene>
    <name evidence="12" type="ORF">OA57_02580</name>
</gene>
<comment type="catalytic activity">
    <reaction evidence="1">
        <text>2 6,7-dimethyl-8-(1-D-ribityl)lumazine + H(+) = 5-amino-6-(D-ribitylamino)uracil + riboflavin</text>
        <dbReference type="Rhea" id="RHEA:20772"/>
        <dbReference type="ChEBI" id="CHEBI:15378"/>
        <dbReference type="ChEBI" id="CHEBI:15934"/>
        <dbReference type="ChEBI" id="CHEBI:57986"/>
        <dbReference type="ChEBI" id="CHEBI:58201"/>
        <dbReference type="EC" id="2.5.1.9"/>
    </reaction>
</comment>
<comment type="pathway">
    <text evidence="3">Cofactor biosynthesis; riboflavin biosynthesis; riboflavin from 2-hydroxy-3-oxobutyl phosphate and 5-amino-6-(D-ribitylamino)uracil: step 2/2.</text>
</comment>
<dbReference type="GO" id="GO:0005829">
    <property type="term" value="C:cytosol"/>
    <property type="evidence" value="ECO:0007669"/>
    <property type="project" value="TreeGrafter"/>
</dbReference>
<keyword evidence="6" id="KW-0686">Riboflavin biosynthesis</keyword>
<dbReference type="InterPro" id="IPR001783">
    <property type="entry name" value="Lumazine-bd"/>
</dbReference>
<evidence type="ECO:0000259" key="11">
    <source>
        <dbReference type="PROSITE" id="PS51177"/>
    </source>
</evidence>
<keyword evidence="7 12" id="KW-0808">Transferase</keyword>
<dbReference type="FunFam" id="2.40.30.20:FF:000003">
    <property type="entry name" value="Riboflavin synthase, alpha subunit"/>
    <property type="match status" value="1"/>
</dbReference>
<dbReference type="RefSeq" id="WP_034613039.1">
    <property type="nucleotide sequence ID" value="NZ_JSUM01000003.1"/>
</dbReference>
<dbReference type="PROSITE" id="PS51177">
    <property type="entry name" value="LUMAZINE_BIND"/>
    <property type="match status" value="2"/>
</dbReference>
<organism evidence="12 13">
    <name type="scientific">Chelonobacter oris</name>
    <dbReference type="NCBI Taxonomy" id="505317"/>
    <lineage>
        <taxon>Bacteria</taxon>
        <taxon>Pseudomonadati</taxon>
        <taxon>Pseudomonadota</taxon>
        <taxon>Gammaproteobacteria</taxon>
        <taxon>Pasteurellales</taxon>
        <taxon>Pasteurellaceae</taxon>
        <taxon>Chelonobacter</taxon>
    </lineage>
</organism>
<evidence type="ECO:0000256" key="4">
    <source>
        <dbReference type="ARBA" id="ARBA00012827"/>
    </source>
</evidence>
<dbReference type="AlphaFoldDB" id="A0A0A3BC84"/>
<evidence type="ECO:0000256" key="8">
    <source>
        <dbReference type="ARBA" id="ARBA00022737"/>
    </source>
</evidence>
<dbReference type="Gene3D" id="2.40.30.20">
    <property type="match status" value="2"/>
</dbReference>
<dbReference type="InterPro" id="IPR023366">
    <property type="entry name" value="ATP_synth_asu-like_sf"/>
</dbReference>
<accession>A0A0A3BC84</accession>
<feature type="domain" description="Lumazine-binding" evidence="11">
    <location>
        <begin position="98"/>
        <end position="195"/>
    </location>
</feature>
<dbReference type="PANTHER" id="PTHR21098">
    <property type="entry name" value="RIBOFLAVIN SYNTHASE ALPHA CHAIN"/>
    <property type="match status" value="1"/>
</dbReference>
<dbReference type="FunFam" id="2.40.30.20:FF:000005">
    <property type="entry name" value="Riboflavin synthase, alpha subunit"/>
    <property type="match status" value="1"/>
</dbReference>
<dbReference type="GO" id="GO:0004746">
    <property type="term" value="F:riboflavin synthase activity"/>
    <property type="evidence" value="ECO:0007669"/>
    <property type="project" value="UniProtKB-UniRule"/>
</dbReference>
<dbReference type="InterPro" id="IPR017938">
    <property type="entry name" value="Riboflavin_synthase-like_b-brl"/>
</dbReference>
<dbReference type="NCBIfam" id="TIGR00187">
    <property type="entry name" value="ribE"/>
    <property type="match status" value="1"/>
</dbReference>
<evidence type="ECO:0000256" key="1">
    <source>
        <dbReference type="ARBA" id="ARBA00000968"/>
    </source>
</evidence>
<feature type="repeat" description="Lumazine-binding" evidence="10">
    <location>
        <begin position="98"/>
        <end position="195"/>
    </location>
</feature>
<dbReference type="Pfam" id="PF00677">
    <property type="entry name" value="Lum_binding"/>
    <property type="match status" value="2"/>
</dbReference>
<evidence type="ECO:0000256" key="3">
    <source>
        <dbReference type="ARBA" id="ARBA00004887"/>
    </source>
</evidence>
<dbReference type="STRING" id="505317.OA57_02580"/>
<evidence type="ECO:0000313" key="12">
    <source>
        <dbReference type="EMBL" id="KGQ71134.1"/>
    </source>
</evidence>
<feature type="domain" description="Lumazine-binding" evidence="11">
    <location>
        <begin position="1"/>
        <end position="97"/>
    </location>
</feature>
<keyword evidence="13" id="KW-1185">Reference proteome</keyword>
<protein>
    <recommendedName>
        <fullName evidence="5 9">Riboflavin synthase</fullName>
        <ecNumber evidence="4 9">2.5.1.9</ecNumber>
    </recommendedName>
</protein>